<keyword evidence="3" id="KW-1185">Reference proteome</keyword>
<feature type="compositionally biased region" description="Basic and acidic residues" evidence="1">
    <location>
        <begin position="628"/>
        <end position="643"/>
    </location>
</feature>
<name>A0A9J7HV20_BRAFL</name>
<dbReference type="KEGG" id="bfo:118408076"/>
<evidence type="ECO:0000259" key="2">
    <source>
        <dbReference type="Pfam" id="PF19424"/>
    </source>
</evidence>
<gene>
    <name evidence="4" type="primary">LOC118408076</name>
</gene>
<protein>
    <submittedName>
        <fullName evidence="4">Protein unc-80 homolog</fullName>
    </submittedName>
</protein>
<feature type="region of interest" description="Disordered" evidence="1">
    <location>
        <begin position="497"/>
        <end position="523"/>
    </location>
</feature>
<dbReference type="InterPro" id="IPR045852">
    <property type="entry name" value="UNC80_central"/>
</dbReference>
<sequence length="988" mass="110002">MEGIIIARCFKTLMKQILQAETELQKPGAMQNCSLFFDVQQLMTYLKEFHGSTFRKILLTGLADATIRKQTSVQSQSASSGVLGSKDLGMGKGASGSDKTRKGHGRRDFFRRRFVKRSSSTSVSSSGSELEAFDNNGASAVKASSVNQNRQMSITSVGSISEDDGSTLFNKGKRRTFGLRIRLGSWRKSSRRRSRKFSQDPEEASEMQTFLPQPANKSAEKSVEYHLDHRRVGLRALANSQHLLARISRRRRGLMSEDKEESSDQHSSGPHNETTSKGRPSGWESREKGVNADSTRDGMHIFRFLLNACQPGTVPDPELLAAMLYLEAPVVARAAVLLECAHFVHLCNRGEWPGWMRVMRNSIRRRTANRDAGGGAGTAHADIQQSAAHLFFQWGEAIGWRLKEILHQDSQKSVCMFGSFQEEVTRNQMKKEDLEEDFMDEGAPGTNGDSCPYALKMAACQLLAEITTFLRETGQYLPKASQPHHPFVDHTQSNTSELVVDHGGPRQRWSNLVRPPQDGPRSSIVKVTMDVPAGQERKISFTGLDDTESMHSSSTTLANVDMPSEEKKVSTAGRKAQTPSARRSLLRRTYHNTSMRRRGGIHGKRTGELAVTAPPFQRRSMSGESEEDHSGSEGYDMEKEESHEEDYSCTNLPWIDVIVQVANTSNFICEHKGFCHPDCYHRQQRSCLRLAKAVHTVYGAGMDIRCRDEDTEQEQMPSSMSVGRSSGVQGVPVEQLAACHRYGWSDLAKSAASSDNGMLKYLQTQVLNPSQCALTTLVKAATVLVDDTFCDILPVAWELLLDSNQHVAKSAATLMLLSSVKIPEHVIELYVRELHHTDPTQRINAIKRWQILWNSRYHVWPSMEEGACFKIPPPNIDFTQPSPPMGLGGCTVADPPWMAHCTMWDENITDDGQKRMFAAAATSRTAQQDAHLHQVLLEEEQHLQVARGECHVTAVPVLLKAGYEQSLVQHGDADDDGDYVTETIFIPG</sequence>
<proteinExistence type="predicted"/>
<organism evidence="3 4">
    <name type="scientific">Branchiostoma floridae</name>
    <name type="common">Florida lancelet</name>
    <name type="synonym">Amphioxus</name>
    <dbReference type="NCBI Taxonomy" id="7739"/>
    <lineage>
        <taxon>Eukaryota</taxon>
        <taxon>Metazoa</taxon>
        <taxon>Chordata</taxon>
        <taxon>Cephalochordata</taxon>
        <taxon>Leptocardii</taxon>
        <taxon>Amphioxiformes</taxon>
        <taxon>Branchiostomatidae</taxon>
        <taxon>Branchiostoma</taxon>
    </lineage>
</organism>
<evidence type="ECO:0000313" key="4">
    <source>
        <dbReference type="RefSeq" id="XP_035664589.1"/>
    </source>
</evidence>
<feature type="region of interest" description="Disordered" evidence="1">
    <location>
        <begin position="76"/>
        <end position="109"/>
    </location>
</feature>
<dbReference type="Proteomes" id="UP000001554">
    <property type="component" value="Unplaced"/>
</dbReference>
<accession>A0A9J7HV20</accession>
<feature type="region of interest" description="Disordered" evidence="1">
    <location>
        <begin position="545"/>
        <end position="643"/>
    </location>
</feature>
<dbReference type="OrthoDB" id="5584001at2759"/>
<dbReference type="PANTHER" id="PTHR31781:SF1">
    <property type="entry name" value="PROTEIN UNC-80 HOMOLOG"/>
    <property type="match status" value="1"/>
</dbReference>
<dbReference type="Pfam" id="PF19424">
    <property type="entry name" value="UNC80"/>
    <property type="match status" value="1"/>
</dbReference>
<evidence type="ECO:0000256" key="1">
    <source>
        <dbReference type="SAM" id="MobiDB-lite"/>
    </source>
</evidence>
<feature type="compositionally biased region" description="Polar residues" evidence="1">
    <location>
        <begin position="265"/>
        <end position="278"/>
    </location>
</feature>
<feature type="region of interest" description="Disordered" evidence="1">
    <location>
        <begin position="188"/>
        <end position="223"/>
    </location>
</feature>
<dbReference type="OMA" id="MEKEESH"/>
<dbReference type="GeneID" id="118408076"/>
<dbReference type="AlphaFoldDB" id="A0A9J7HV20"/>
<evidence type="ECO:0000313" key="3">
    <source>
        <dbReference type="Proteomes" id="UP000001554"/>
    </source>
</evidence>
<feature type="region of interest" description="Disordered" evidence="1">
    <location>
        <begin position="251"/>
        <end position="292"/>
    </location>
</feature>
<reference evidence="4" key="1">
    <citation type="submission" date="2025-08" db="UniProtKB">
        <authorList>
            <consortium name="RefSeq"/>
        </authorList>
    </citation>
    <scope>IDENTIFICATION</scope>
    <source>
        <strain evidence="4">S238N-H82</strain>
        <tissue evidence="4">Testes</tissue>
    </source>
</reference>
<feature type="domain" description="Protein UNC80 central region" evidence="2">
    <location>
        <begin position="289"/>
        <end position="972"/>
    </location>
</feature>
<feature type="compositionally biased region" description="Basic residues" evidence="1">
    <location>
        <begin position="584"/>
        <end position="604"/>
    </location>
</feature>
<dbReference type="RefSeq" id="XP_035664589.1">
    <property type="nucleotide sequence ID" value="XM_035808696.1"/>
</dbReference>
<dbReference type="PANTHER" id="PTHR31781">
    <property type="entry name" value="UNC80"/>
    <property type="match status" value="1"/>
</dbReference>